<proteinExistence type="predicted"/>
<sequence>MGSSEGASMPTNGGRCYARRALSALFWIGSKTEPPQPAATQEKGGTLRFFALHRGQWSNPQGFDDLQIGEKTPERTQLVNRRCCATRGRGGVWYDETARVVALLVGSGG</sequence>
<evidence type="ECO:0000313" key="2">
    <source>
        <dbReference type="Proteomes" id="UP000701853"/>
    </source>
</evidence>
<dbReference type="AlphaFoldDB" id="A0A8J5Z383"/>
<organism evidence="1 2">
    <name type="scientific">Gossypium anomalum</name>
    <dbReference type="NCBI Taxonomy" id="47600"/>
    <lineage>
        <taxon>Eukaryota</taxon>
        <taxon>Viridiplantae</taxon>
        <taxon>Streptophyta</taxon>
        <taxon>Embryophyta</taxon>
        <taxon>Tracheophyta</taxon>
        <taxon>Spermatophyta</taxon>
        <taxon>Magnoliopsida</taxon>
        <taxon>eudicotyledons</taxon>
        <taxon>Gunneridae</taxon>
        <taxon>Pentapetalae</taxon>
        <taxon>rosids</taxon>
        <taxon>malvids</taxon>
        <taxon>Malvales</taxon>
        <taxon>Malvaceae</taxon>
        <taxon>Malvoideae</taxon>
        <taxon>Gossypium</taxon>
    </lineage>
</organism>
<gene>
    <name evidence="1" type="ORF">CXB51_010833</name>
</gene>
<dbReference type="EMBL" id="JAHUZN010000005">
    <property type="protein sequence ID" value="KAG8493288.1"/>
    <property type="molecule type" value="Genomic_DNA"/>
</dbReference>
<dbReference type="OrthoDB" id="10416802at2759"/>
<reference evidence="1 2" key="1">
    <citation type="journal article" date="2021" name="bioRxiv">
        <title>The Gossypium anomalum genome as a resource for cotton improvement and evolutionary analysis of hybrid incompatibility.</title>
        <authorList>
            <person name="Grover C.E."/>
            <person name="Yuan D."/>
            <person name="Arick M.A."/>
            <person name="Miller E.R."/>
            <person name="Hu G."/>
            <person name="Peterson D.G."/>
            <person name="Wendel J.F."/>
            <person name="Udall J.A."/>
        </authorList>
    </citation>
    <scope>NUCLEOTIDE SEQUENCE [LARGE SCALE GENOMIC DNA]</scope>
    <source>
        <strain evidence="1">JFW-Udall</strain>
        <tissue evidence="1">Leaf</tissue>
    </source>
</reference>
<keyword evidence="2" id="KW-1185">Reference proteome</keyword>
<comment type="caution">
    <text evidence="1">The sequence shown here is derived from an EMBL/GenBank/DDBJ whole genome shotgun (WGS) entry which is preliminary data.</text>
</comment>
<protein>
    <submittedName>
        <fullName evidence="1">Uncharacterized protein</fullName>
    </submittedName>
</protein>
<name>A0A8J5Z383_9ROSI</name>
<accession>A0A8J5Z383</accession>
<evidence type="ECO:0000313" key="1">
    <source>
        <dbReference type="EMBL" id="KAG8493288.1"/>
    </source>
</evidence>
<dbReference type="Proteomes" id="UP000701853">
    <property type="component" value="Chromosome 5"/>
</dbReference>